<evidence type="ECO:0000313" key="1">
    <source>
        <dbReference type="Ensembl" id="ENSSLUP00000041576.1"/>
    </source>
</evidence>
<organism evidence="1 2">
    <name type="scientific">Sander lucioperca</name>
    <name type="common">Pike-perch</name>
    <name type="synonym">Perca lucioperca</name>
    <dbReference type="NCBI Taxonomy" id="283035"/>
    <lineage>
        <taxon>Eukaryota</taxon>
        <taxon>Metazoa</taxon>
        <taxon>Chordata</taxon>
        <taxon>Craniata</taxon>
        <taxon>Vertebrata</taxon>
        <taxon>Euteleostomi</taxon>
        <taxon>Actinopterygii</taxon>
        <taxon>Neopterygii</taxon>
        <taxon>Teleostei</taxon>
        <taxon>Neoteleostei</taxon>
        <taxon>Acanthomorphata</taxon>
        <taxon>Eupercaria</taxon>
        <taxon>Perciformes</taxon>
        <taxon>Percoidei</taxon>
        <taxon>Percidae</taxon>
        <taxon>Luciopercinae</taxon>
        <taxon>Sander</taxon>
    </lineage>
</organism>
<sequence>LNISPVGLHCSLCEVKGYSSLVECVAAFIDIGKTFFRVKTSSFTSLPVGIRGGKLWAGFLLLQYLCPLRLCVPLYQSIVAVVVRQVAQTNSCPSAVWMLV</sequence>
<accession>A0A8D0D661</accession>
<dbReference type="Ensembl" id="ENSSLUT00000042898.1">
    <property type="protein sequence ID" value="ENSSLUP00000041576.1"/>
    <property type="gene ID" value="ENSSLUG00000018476.1"/>
</dbReference>
<evidence type="ECO:0000313" key="2">
    <source>
        <dbReference type="Proteomes" id="UP000694568"/>
    </source>
</evidence>
<dbReference type="AlphaFoldDB" id="A0A8D0D661"/>
<dbReference type="Proteomes" id="UP000694568">
    <property type="component" value="Unplaced"/>
</dbReference>
<keyword evidence="2" id="KW-1185">Reference proteome</keyword>
<protein>
    <submittedName>
        <fullName evidence="1">Uncharacterized protein</fullName>
    </submittedName>
</protein>
<reference evidence="1" key="1">
    <citation type="submission" date="2025-08" db="UniProtKB">
        <authorList>
            <consortium name="Ensembl"/>
        </authorList>
    </citation>
    <scope>IDENTIFICATION</scope>
</reference>
<reference evidence="1" key="2">
    <citation type="submission" date="2025-09" db="UniProtKB">
        <authorList>
            <consortium name="Ensembl"/>
        </authorList>
    </citation>
    <scope>IDENTIFICATION</scope>
</reference>
<name>A0A8D0D661_SANLU</name>
<proteinExistence type="predicted"/>